<dbReference type="NCBIfam" id="TIGR02887">
    <property type="entry name" value="spore_ger_x_C"/>
    <property type="match status" value="1"/>
</dbReference>
<keyword evidence="5" id="KW-0472">Membrane</keyword>
<evidence type="ECO:0000256" key="6">
    <source>
        <dbReference type="ARBA" id="ARBA00023139"/>
    </source>
</evidence>
<evidence type="ECO:0000313" key="10">
    <source>
        <dbReference type="EMBL" id="MFD2673174.1"/>
    </source>
</evidence>
<dbReference type="PANTHER" id="PTHR35789:SF1">
    <property type="entry name" value="SPORE GERMINATION PROTEIN B3"/>
    <property type="match status" value="1"/>
</dbReference>
<keyword evidence="3" id="KW-0309">Germination</keyword>
<dbReference type="PANTHER" id="PTHR35789">
    <property type="entry name" value="SPORE GERMINATION PROTEIN B3"/>
    <property type="match status" value="1"/>
</dbReference>
<feature type="domain" description="Spore germination protein N-terminal" evidence="9">
    <location>
        <begin position="34"/>
        <end position="193"/>
    </location>
</feature>
<evidence type="ECO:0000256" key="3">
    <source>
        <dbReference type="ARBA" id="ARBA00022544"/>
    </source>
</evidence>
<dbReference type="Proteomes" id="UP001597497">
    <property type="component" value="Unassembled WGS sequence"/>
</dbReference>
<evidence type="ECO:0000259" key="9">
    <source>
        <dbReference type="Pfam" id="PF25198"/>
    </source>
</evidence>
<dbReference type="EMBL" id="JBHUMM010000043">
    <property type="protein sequence ID" value="MFD2673174.1"/>
    <property type="molecule type" value="Genomic_DNA"/>
</dbReference>
<proteinExistence type="inferred from homology"/>
<keyword evidence="7" id="KW-0449">Lipoprotein</keyword>
<dbReference type="RefSeq" id="WP_379930731.1">
    <property type="nucleotide sequence ID" value="NZ_JBHUMM010000043.1"/>
</dbReference>
<organism evidence="10 11">
    <name type="scientific">Marinicrinis sediminis</name>
    <dbReference type="NCBI Taxonomy" id="1652465"/>
    <lineage>
        <taxon>Bacteria</taxon>
        <taxon>Bacillati</taxon>
        <taxon>Bacillota</taxon>
        <taxon>Bacilli</taxon>
        <taxon>Bacillales</taxon>
        <taxon>Paenibacillaceae</taxon>
    </lineage>
</organism>
<dbReference type="InterPro" id="IPR046953">
    <property type="entry name" value="Spore_GerAC-like_C"/>
</dbReference>
<evidence type="ECO:0000256" key="2">
    <source>
        <dbReference type="ARBA" id="ARBA00007886"/>
    </source>
</evidence>
<evidence type="ECO:0000259" key="8">
    <source>
        <dbReference type="Pfam" id="PF05504"/>
    </source>
</evidence>
<comment type="subcellular location">
    <subcellularLocation>
        <location evidence="1">Membrane</location>
        <topology evidence="1">Lipid-anchor</topology>
    </subcellularLocation>
</comment>
<dbReference type="PROSITE" id="PS51257">
    <property type="entry name" value="PROKAR_LIPOPROTEIN"/>
    <property type="match status" value="1"/>
</dbReference>
<dbReference type="Pfam" id="PF25198">
    <property type="entry name" value="Spore_GerAC_N"/>
    <property type="match status" value="1"/>
</dbReference>
<protein>
    <submittedName>
        <fullName evidence="10">Ger(X)C family spore germination protein</fullName>
    </submittedName>
</protein>
<keyword evidence="11" id="KW-1185">Reference proteome</keyword>
<name>A0ABW5REE5_9BACL</name>
<evidence type="ECO:0000256" key="5">
    <source>
        <dbReference type="ARBA" id="ARBA00023136"/>
    </source>
</evidence>
<dbReference type="InterPro" id="IPR038501">
    <property type="entry name" value="Spore_GerAC_C_sf"/>
</dbReference>
<evidence type="ECO:0000256" key="4">
    <source>
        <dbReference type="ARBA" id="ARBA00022729"/>
    </source>
</evidence>
<evidence type="ECO:0000256" key="7">
    <source>
        <dbReference type="ARBA" id="ARBA00023288"/>
    </source>
</evidence>
<comment type="caution">
    <text evidence="10">The sequence shown here is derived from an EMBL/GenBank/DDBJ whole genome shotgun (WGS) entry which is preliminary data.</text>
</comment>
<accession>A0ABW5REE5</accession>
<feature type="domain" description="Spore germination GerAC-like C-terminal" evidence="8">
    <location>
        <begin position="204"/>
        <end position="368"/>
    </location>
</feature>
<keyword evidence="4" id="KW-0732">Signal</keyword>
<dbReference type="Pfam" id="PF05504">
    <property type="entry name" value="Spore_GerAC"/>
    <property type="match status" value="1"/>
</dbReference>
<gene>
    <name evidence="10" type="ORF">ACFSUC_16500</name>
</gene>
<comment type="similarity">
    <text evidence="2">Belongs to the GerABKC lipoprotein family.</text>
</comment>
<reference evidence="11" key="1">
    <citation type="journal article" date="2019" name="Int. J. Syst. Evol. Microbiol.">
        <title>The Global Catalogue of Microorganisms (GCM) 10K type strain sequencing project: providing services to taxonomists for standard genome sequencing and annotation.</title>
        <authorList>
            <consortium name="The Broad Institute Genomics Platform"/>
            <consortium name="The Broad Institute Genome Sequencing Center for Infectious Disease"/>
            <person name="Wu L."/>
            <person name="Ma J."/>
        </authorList>
    </citation>
    <scope>NUCLEOTIDE SEQUENCE [LARGE SCALE GENOMIC DNA]</scope>
    <source>
        <strain evidence="11">KCTC 33676</strain>
    </source>
</reference>
<keyword evidence="6" id="KW-0564">Palmitate</keyword>
<evidence type="ECO:0000256" key="1">
    <source>
        <dbReference type="ARBA" id="ARBA00004635"/>
    </source>
</evidence>
<evidence type="ECO:0000313" key="11">
    <source>
        <dbReference type="Proteomes" id="UP001597497"/>
    </source>
</evidence>
<sequence>MTLTSARSLYSKLGVSMVIAWLVLGSTGCSTPTTIDEIQLVNCIGYDKLDKGYQGSALYPTFEQQNMTKANMMATISNSNYDILPRLNSKSSLPVEQGQLRIVVFGEEFAKEGITVIVNSLIRDPAITSRLHLAVAENTAEKLLQRVVKTNDSYFLSTVIEQNIETQNIPSSNLHHFLYQYYGEGRDPYLPYFIQDKDQSIKLDGLAIFRKDRYVGRINLRESFLLKLMLNETTAGRYQVHVNKEGKKGYILLRNLAGKTSFDLTMDDEQVPSVSVHMRVDAMIKDYPPWLDLTKKENLKWVEKKFETHFSEQIEQLVQRFITWNVDPIGFGEKFRSHKRNWNARTFYEKYEDLQLTAHTEVNVLQTGIGE</sequence>
<dbReference type="Gene3D" id="3.30.300.210">
    <property type="entry name" value="Nutrient germinant receptor protein C, domain 3"/>
    <property type="match status" value="1"/>
</dbReference>
<dbReference type="InterPro" id="IPR008844">
    <property type="entry name" value="Spore_GerAC-like"/>
</dbReference>
<dbReference type="InterPro" id="IPR057336">
    <property type="entry name" value="GerAC_N"/>
</dbReference>